<evidence type="ECO:0000256" key="1">
    <source>
        <dbReference type="SAM" id="MobiDB-lite"/>
    </source>
</evidence>
<dbReference type="AlphaFoldDB" id="A0A067F6L0"/>
<dbReference type="Proteomes" id="UP000027120">
    <property type="component" value="Unassembled WGS sequence"/>
</dbReference>
<dbReference type="PaxDb" id="2711-XP_006483370.1"/>
<reference evidence="3 4" key="1">
    <citation type="submission" date="2014-04" db="EMBL/GenBank/DDBJ databases">
        <authorList>
            <consortium name="International Citrus Genome Consortium"/>
            <person name="Gmitter F."/>
            <person name="Chen C."/>
            <person name="Farmerie W."/>
            <person name="Harkins T."/>
            <person name="Desany B."/>
            <person name="Mohiuddin M."/>
            <person name="Kodira C."/>
            <person name="Borodovsky M."/>
            <person name="Lomsadze A."/>
            <person name="Burns P."/>
            <person name="Jenkins J."/>
            <person name="Prochnik S."/>
            <person name="Shu S."/>
            <person name="Chapman J."/>
            <person name="Pitluck S."/>
            <person name="Schmutz J."/>
            <person name="Rokhsar D."/>
        </authorList>
    </citation>
    <scope>NUCLEOTIDE SEQUENCE</scope>
</reference>
<feature type="compositionally biased region" description="Basic and acidic residues" evidence="1">
    <location>
        <begin position="290"/>
        <end position="300"/>
    </location>
</feature>
<feature type="domain" description="C2 NT-type" evidence="2">
    <location>
        <begin position="7"/>
        <end position="170"/>
    </location>
</feature>
<dbReference type="PANTHER" id="PTHR31182">
    <property type="entry name" value="C2 NT-TYPE DOMAIN-CONTAINING PROTEIN"/>
    <property type="match status" value="1"/>
</dbReference>
<organism evidence="3 4">
    <name type="scientific">Citrus sinensis</name>
    <name type="common">Sweet orange</name>
    <name type="synonym">Citrus aurantium var. sinensis</name>
    <dbReference type="NCBI Taxonomy" id="2711"/>
    <lineage>
        <taxon>Eukaryota</taxon>
        <taxon>Viridiplantae</taxon>
        <taxon>Streptophyta</taxon>
        <taxon>Embryophyta</taxon>
        <taxon>Tracheophyta</taxon>
        <taxon>Spermatophyta</taxon>
        <taxon>Magnoliopsida</taxon>
        <taxon>eudicotyledons</taxon>
        <taxon>Gunneridae</taxon>
        <taxon>Pentapetalae</taxon>
        <taxon>rosids</taxon>
        <taxon>malvids</taxon>
        <taxon>Sapindales</taxon>
        <taxon>Rutaceae</taxon>
        <taxon>Aurantioideae</taxon>
        <taxon>Citrus</taxon>
    </lineage>
</organism>
<evidence type="ECO:0000313" key="3">
    <source>
        <dbReference type="EMBL" id="KDO61740.1"/>
    </source>
</evidence>
<dbReference type="eggNOG" id="ENOG502QVFT">
    <property type="taxonomic scope" value="Eukaryota"/>
</dbReference>
<accession>A0A067F6L0</accession>
<dbReference type="EMBL" id="KK784923">
    <property type="protein sequence ID" value="KDO61740.1"/>
    <property type="molecule type" value="Genomic_DNA"/>
</dbReference>
<protein>
    <recommendedName>
        <fullName evidence="2">C2 NT-type domain-containing protein</fullName>
    </recommendedName>
</protein>
<evidence type="ECO:0000259" key="2">
    <source>
        <dbReference type="PROSITE" id="PS51840"/>
    </source>
</evidence>
<keyword evidence="4" id="KW-1185">Reference proteome</keyword>
<feature type="region of interest" description="Disordered" evidence="1">
    <location>
        <begin position="289"/>
        <end position="313"/>
    </location>
</feature>
<gene>
    <name evidence="3" type="ORF">CISIN_1g004919mg</name>
</gene>
<feature type="compositionally biased region" description="Polar residues" evidence="1">
    <location>
        <begin position="236"/>
        <end position="245"/>
    </location>
</feature>
<evidence type="ECO:0000313" key="4">
    <source>
        <dbReference type="Proteomes" id="UP000027120"/>
    </source>
</evidence>
<feature type="region of interest" description="Disordered" evidence="1">
    <location>
        <begin position="610"/>
        <end position="634"/>
    </location>
</feature>
<dbReference type="STRING" id="2711.A0A067F6L0"/>
<dbReference type="PANTHER" id="PTHR31182:SF17">
    <property type="entry name" value="EEIG1_EHBP1 PROTEIN AMINO-TERMINAL DOMAIN PROTEIN"/>
    <property type="match status" value="1"/>
</dbReference>
<feature type="compositionally biased region" description="Low complexity" evidence="1">
    <location>
        <begin position="251"/>
        <end position="263"/>
    </location>
</feature>
<dbReference type="InterPro" id="IPR019448">
    <property type="entry name" value="NT-C2"/>
</dbReference>
<feature type="compositionally biased region" description="Basic and acidic residues" evidence="1">
    <location>
        <begin position="616"/>
        <end position="634"/>
    </location>
</feature>
<dbReference type="PROSITE" id="PS51840">
    <property type="entry name" value="C2_NT"/>
    <property type="match status" value="1"/>
</dbReference>
<name>A0A067F6L0_CITSI</name>
<dbReference type="Pfam" id="PF10358">
    <property type="entry name" value="NT-C2"/>
    <property type="match status" value="1"/>
</dbReference>
<feature type="region of interest" description="Disordered" evidence="1">
    <location>
        <begin position="548"/>
        <end position="567"/>
    </location>
</feature>
<sequence>MRKYWSQRPPAVGTKRFHVKVKPLKLEGFCKDDDEIEKSMIVQMKWNGPKSSFVPFYRSKQIRNSTSERIFKNGDVSVEWDDEFESICDFSVVSKDGSLCPWHVSFSVLYRESAESKTNKMAIWGKASINLAEMAANMESEVERKLPVTSKVAGAAPADATLLISVRFAEARNFNELSSPSPGPVQNTAVVESERSDAFFRKVMGFTGYKKKKKKTKSDQQASSCESDELAAADSDGSSGITNDNGHVEVSSGTDLGSSSSGSETQADPVRKDGLLSWKRRRLSFRQSKKKGEPLIKKSSDNQVNDDVEADVDRQLNISPTADSIISGALQNTEATETSSENDCGKWEMKELISRDGQTKLKANVFLASFDQRSEKAAGESACTALVAVVAHWLHSNQDFMPTKQEYDKLIAQGSSDWRMLCNNETYTNFFPDRHFDLETVLEAGIHPITVFPDKSFTGFFSPEKFESLKGAMSFDEIWNEINNHSRDCQQPAAGVYIVSWNDHFFVLKVEANACYIVDSLGERLFEGCNQAYILKFDDSSMMYGKLPKEEAGSEESAKAEEEKAASCKEVESEETICTGKVLKEDAGSKESAKDEEGKAASCKEVESEELISSGKDLKEETGSKESAKAEEEKAASCKEVGSEELICSGKECCKEYIKRFLAAIPLGELEVEEKKGKVSTICLHKRLQIDFHYSSCSSSATTSSFSSPAISSNFALFSSEESN</sequence>
<proteinExistence type="predicted"/>
<feature type="region of interest" description="Disordered" evidence="1">
    <location>
        <begin position="211"/>
        <end position="273"/>
    </location>
</feature>